<sequence length="346" mass="39119">MYDLKHLFSTVSGITTFTQFGIVASILSVYVGLNFGWSKIKSKMIILLIITFFRAFFLSERLAALELVIPIIVCWLGIKAQSGLSGKTRVMVNLSPLIGLVVFAVYFSVSEYFRSWSNYYALKESSFIEFCVTRITGYYVTGLNNGSLLIDVFRKPLSFPYFTTTWLWDFPILGSYFDPNKLTGVPSDFNFAGTLASMGNPEFNNPSGLFLPYIDFGHVGGFFFWLIAGMGCGFIYHLFSYNNIYGYLYYPIIFVGLLESPRVLYWSEGRAFPAWLLRENGGIVTKTIYINGRFLGQVTTGVQRVATEVLKSFDELALSSQYRFIVLTPGKTDAPKLNLKNIEIKQ</sequence>
<keyword evidence="1" id="KW-0472">Membrane</keyword>
<feature type="transmembrane region" description="Helical" evidence="1">
    <location>
        <begin position="247"/>
        <end position="265"/>
    </location>
</feature>
<dbReference type="EMBL" id="DS546021">
    <property type="protein sequence ID" value="EDQ48719.1"/>
    <property type="molecule type" value="Genomic_DNA"/>
</dbReference>
<dbReference type="AlphaFoldDB" id="A9U6I3"/>
<feature type="non-terminal residue" evidence="2">
    <location>
        <position position="346"/>
    </location>
</feature>
<dbReference type="HOGENOM" id="CLU_2326890_0_0_1"/>
<evidence type="ECO:0000313" key="2">
    <source>
        <dbReference type="EMBL" id="EDQ48719.1"/>
    </source>
</evidence>
<protein>
    <submittedName>
        <fullName evidence="2">Predicted protein</fullName>
    </submittedName>
</protein>
<feature type="transmembrane region" description="Helical" evidence="1">
    <location>
        <begin position="90"/>
        <end position="109"/>
    </location>
</feature>
<keyword evidence="1" id="KW-0812">Transmembrane</keyword>
<name>A9U6I3_PHYPA</name>
<gene>
    <name evidence="2" type="ORF">PHYPADRAFT_103260</name>
</gene>
<keyword evidence="1" id="KW-1133">Transmembrane helix</keyword>
<feature type="transmembrane region" description="Helical" evidence="1">
    <location>
        <begin position="45"/>
        <end position="78"/>
    </location>
</feature>
<reference evidence="2" key="1">
    <citation type="journal article" date="2008" name="Science">
        <title>The Physcomitrella genome reveals evolutionary insights into the conquest of land by plants.</title>
        <authorList>
            <person name="Rensing S."/>
            <person name="Lang D."/>
            <person name="Zimmer A."/>
            <person name="Terry A."/>
            <person name="Salamov A."/>
            <person name="Shapiro H."/>
            <person name="Nishiyama T."/>
            <person name="Perroud P.-F."/>
            <person name="Lindquist E."/>
            <person name="Kamisugi Y."/>
            <person name="Tanahashi T."/>
            <person name="Sakakibara K."/>
            <person name="Fujita T."/>
            <person name="Oishi K."/>
            <person name="Shin-I T."/>
            <person name="Kuroki Y."/>
            <person name="Toyoda A."/>
            <person name="Suzuki Y."/>
            <person name="Hashimoto A."/>
            <person name="Yamaguchi K."/>
            <person name="Sugano A."/>
            <person name="Kohara Y."/>
            <person name="Fujiyama A."/>
            <person name="Anterola A."/>
            <person name="Aoki S."/>
            <person name="Ashton N."/>
            <person name="Barbazuk W.B."/>
            <person name="Barker E."/>
            <person name="Bennetzen J."/>
            <person name="Bezanilla M."/>
            <person name="Blankenship R."/>
            <person name="Cho S.H."/>
            <person name="Dutcher S."/>
            <person name="Estelle M."/>
            <person name="Fawcett J.A."/>
            <person name="Gundlach H."/>
            <person name="Hanada K."/>
            <person name="Heyl A."/>
            <person name="Hicks K.A."/>
            <person name="Hugh J."/>
            <person name="Lohr M."/>
            <person name="Mayer K."/>
            <person name="Melkozernov A."/>
            <person name="Murata T."/>
            <person name="Nelson D."/>
            <person name="Pils B."/>
            <person name="Prigge M."/>
            <person name="Reiss B."/>
            <person name="Renner T."/>
            <person name="Rombauts S."/>
            <person name="Rushton P."/>
            <person name="Sanderfoot A."/>
            <person name="Schween G."/>
            <person name="Shiu S.-H."/>
            <person name="Stueber K."/>
            <person name="Theodoulou F.L."/>
            <person name="Tu H."/>
            <person name="Van de Peer Y."/>
            <person name="Verrier P.J."/>
            <person name="Waters E."/>
            <person name="Wood A."/>
            <person name="Yang L."/>
            <person name="Cove D."/>
            <person name="Cuming A."/>
            <person name="Hasebe M."/>
            <person name="Lucas S."/>
            <person name="Mishler D.B."/>
            <person name="Reski R."/>
            <person name="Grigoriev I."/>
            <person name="Quatrano R.S."/>
            <person name="Boore J.L."/>
        </authorList>
    </citation>
    <scope>NUCLEOTIDE SEQUENCE [LARGE SCALE GENOMIC DNA]</scope>
</reference>
<organism>
    <name type="scientific">Physcomitrium patens</name>
    <name type="common">Spreading-leaved earth moss</name>
    <name type="synonym">Physcomitrella patens</name>
    <dbReference type="NCBI Taxonomy" id="3218"/>
    <lineage>
        <taxon>Eukaryota</taxon>
        <taxon>Viridiplantae</taxon>
        <taxon>Streptophyta</taxon>
        <taxon>Embryophyta</taxon>
        <taxon>Bryophyta</taxon>
        <taxon>Bryophytina</taxon>
        <taxon>Bryopsida</taxon>
        <taxon>Funariidae</taxon>
        <taxon>Funariales</taxon>
        <taxon>Funariaceae</taxon>
        <taxon>Physcomitrium</taxon>
    </lineage>
</organism>
<accession>A9U6I3</accession>
<feature type="transmembrane region" description="Helical" evidence="1">
    <location>
        <begin position="222"/>
        <end position="241"/>
    </location>
</feature>
<feature type="transmembrane region" description="Helical" evidence="1">
    <location>
        <begin position="6"/>
        <end position="33"/>
    </location>
</feature>
<proteinExistence type="predicted"/>
<evidence type="ECO:0000256" key="1">
    <source>
        <dbReference type="SAM" id="Phobius"/>
    </source>
</evidence>